<organism evidence="1 2">
    <name type="scientific">Arabis nemorensis</name>
    <dbReference type="NCBI Taxonomy" id="586526"/>
    <lineage>
        <taxon>Eukaryota</taxon>
        <taxon>Viridiplantae</taxon>
        <taxon>Streptophyta</taxon>
        <taxon>Embryophyta</taxon>
        <taxon>Tracheophyta</taxon>
        <taxon>Spermatophyta</taxon>
        <taxon>Magnoliopsida</taxon>
        <taxon>eudicotyledons</taxon>
        <taxon>Gunneridae</taxon>
        <taxon>Pentapetalae</taxon>
        <taxon>rosids</taxon>
        <taxon>malvids</taxon>
        <taxon>Brassicales</taxon>
        <taxon>Brassicaceae</taxon>
        <taxon>Arabideae</taxon>
        <taxon>Arabis</taxon>
    </lineage>
</organism>
<gene>
    <name evidence="1" type="ORF">ANE_LOCUS11913</name>
</gene>
<sequence>MSLSRGILGDLLYHLKKTFMRYELHQRKDSHQGRNISINLSRTLIEKKKKINGKARPGSFVSTKVSMKQMQETVYKKKLKGKSEDNGNGSP</sequence>
<dbReference type="Proteomes" id="UP000489600">
    <property type="component" value="Unassembled WGS sequence"/>
</dbReference>
<accession>A0A565BKQ4</accession>
<protein>
    <submittedName>
        <fullName evidence="1">Uncharacterized protein</fullName>
    </submittedName>
</protein>
<evidence type="ECO:0000313" key="1">
    <source>
        <dbReference type="EMBL" id="VVB01469.1"/>
    </source>
</evidence>
<evidence type="ECO:0000313" key="2">
    <source>
        <dbReference type="Proteomes" id="UP000489600"/>
    </source>
</evidence>
<comment type="caution">
    <text evidence="1">The sequence shown here is derived from an EMBL/GenBank/DDBJ whole genome shotgun (WGS) entry which is preliminary data.</text>
</comment>
<keyword evidence="2" id="KW-1185">Reference proteome</keyword>
<reference evidence="1" key="1">
    <citation type="submission" date="2019-07" db="EMBL/GenBank/DDBJ databases">
        <authorList>
            <person name="Dittberner H."/>
        </authorList>
    </citation>
    <scope>NUCLEOTIDE SEQUENCE [LARGE SCALE GENOMIC DNA]</scope>
</reference>
<name>A0A565BKQ4_9BRAS</name>
<proteinExistence type="predicted"/>
<dbReference type="AlphaFoldDB" id="A0A565BKQ4"/>
<dbReference type="EMBL" id="CABITT030000004">
    <property type="protein sequence ID" value="VVB01469.1"/>
    <property type="molecule type" value="Genomic_DNA"/>
</dbReference>